<keyword evidence="3" id="KW-1185">Reference proteome</keyword>
<reference evidence="2 3" key="1">
    <citation type="submission" date="2012-02" db="EMBL/GenBank/DDBJ databases">
        <title>The Genome Sequence of Bacteroides nordii CL02T12C05.</title>
        <authorList>
            <consortium name="The Broad Institute Genome Sequencing Platform"/>
            <person name="Earl A."/>
            <person name="Ward D."/>
            <person name="Feldgarden M."/>
            <person name="Gevers D."/>
            <person name="Zitomersky N.L."/>
            <person name="Coyne M.J."/>
            <person name="Comstock L.E."/>
            <person name="Young S.K."/>
            <person name="Zeng Q."/>
            <person name="Gargeya S."/>
            <person name="Fitzgerald M."/>
            <person name="Haas B."/>
            <person name="Abouelleil A."/>
            <person name="Alvarado L."/>
            <person name="Arachchi H.M."/>
            <person name="Berlin A."/>
            <person name="Chapman S.B."/>
            <person name="Gearin G."/>
            <person name="Goldberg J."/>
            <person name="Griggs A."/>
            <person name="Gujja S."/>
            <person name="Hansen M."/>
            <person name="Heiman D."/>
            <person name="Howarth C."/>
            <person name="Larimer J."/>
            <person name="Lui A."/>
            <person name="MacDonald P.J.P."/>
            <person name="McCowen C."/>
            <person name="Montmayeur A."/>
            <person name="Murphy C."/>
            <person name="Neiman D."/>
            <person name="Pearson M."/>
            <person name="Priest M."/>
            <person name="Roberts A."/>
            <person name="Saif S."/>
            <person name="Shea T."/>
            <person name="Sisk P."/>
            <person name="Stolte C."/>
            <person name="Sykes S."/>
            <person name="Wortman J."/>
            <person name="Nusbaum C."/>
            <person name="Birren B."/>
        </authorList>
    </citation>
    <scope>NUCLEOTIDE SEQUENCE [LARGE SCALE GENOMIC DNA]</scope>
    <source>
        <strain evidence="2 3">CL02T12C05</strain>
    </source>
</reference>
<organism evidence="2 3">
    <name type="scientific">Bacteroides nordii CL02T12C05</name>
    <dbReference type="NCBI Taxonomy" id="997884"/>
    <lineage>
        <taxon>Bacteria</taxon>
        <taxon>Pseudomonadati</taxon>
        <taxon>Bacteroidota</taxon>
        <taxon>Bacteroidia</taxon>
        <taxon>Bacteroidales</taxon>
        <taxon>Bacteroidaceae</taxon>
        <taxon>Bacteroides</taxon>
    </lineage>
</organism>
<dbReference type="STRING" id="997884.HMPREF1068_00896"/>
<dbReference type="RefSeq" id="WP_007483848.1">
    <property type="nucleotide sequence ID" value="NZ_JH724314.1"/>
</dbReference>
<evidence type="ECO:0000313" key="2">
    <source>
        <dbReference type="EMBL" id="EIY53726.1"/>
    </source>
</evidence>
<keyword evidence="1" id="KW-0732">Signal</keyword>
<feature type="chain" id="PRO_5003725205" description="Secretion system C-terminal sorting domain-containing protein" evidence="1">
    <location>
        <begin position="20"/>
        <end position="661"/>
    </location>
</feature>
<sequence length="661" mass="75230">MKKLLLLLFVLGLATFSYAQEDRFETISFGADFFRRETLPKPMVREVVGGTVIQVLYEGEEWEQNLERKSAFEYACRLLEEQMPTALPLKVNARFGRLRGNNVIANTALCFDSCNMAPGGYPYIERVVRPTTKYRFRDNGLTGMNVARSYFNNPDGVITFSDNDIFSYSLDSVVEDKYDFVTVVLRELCKTFGFCFTPRGDNINKVIQLEKGSFVRYDELVLSPDFDIFSQEYDLVGAYNRATSGNAIIEFSYGDSYGLYSPSMFENGRSLSFFKADEANTETRLMQPDLPRGTSIRNIGKWFRPFLRAMDWYTDIAVGGGGGGQGNATSTSTDKVKAYGKELSFDKSLKNRSVNSIVSYNYLNEMKRSSSDEVYDYVRQFMTYPELNMSSQHTLLGWSISILRKDGTWDIVKTANVMLPEIKFSTSEIDPVKALDYIRSSDGYLRCKLAHLDEDYYYDQSLPIPPGIYTFARYFLLDYLPQKPQLAFSKVMPQTRASDDEYYADVKIAFKNVEGTESILVEQLEEGAPVPFTFYVEDIRAGYFIASVDKEYSTTFRLRAMNKNGETISEQLLVSPLVPATYTLSSRVNKNVISLELRNSRKRNINKLITDYKVLDLKSSMIVQEGKVLDNNIDINSLGKGVYGLQVADEDGKSYNTKFIK</sequence>
<feature type="signal peptide" evidence="1">
    <location>
        <begin position="1"/>
        <end position="19"/>
    </location>
</feature>
<dbReference type="Proteomes" id="UP000003089">
    <property type="component" value="Unassembled WGS sequence"/>
</dbReference>
<evidence type="ECO:0000313" key="3">
    <source>
        <dbReference type="Proteomes" id="UP000003089"/>
    </source>
</evidence>
<dbReference type="HOGENOM" id="CLU_428767_0_0_10"/>
<gene>
    <name evidence="2" type="ORF">HMPREF1068_00896</name>
</gene>
<accession>I9SCX3</accession>
<comment type="caution">
    <text evidence="2">The sequence shown here is derived from an EMBL/GenBank/DDBJ whole genome shotgun (WGS) entry which is preliminary data.</text>
</comment>
<dbReference type="eggNOG" id="ENOG5032NVA">
    <property type="taxonomic scope" value="Bacteria"/>
</dbReference>
<protein>
    <recommendedName>
        <fullName evidence="4">Secretion system C-terminal sorting domain-containing protein</fullName>
    </recommendedName>
</protein>
<evidence type="ECO:0000256" key="1">
    <source>
        <dbReference type="SAM" id="SignalP"/>
    </source>
</evidence>
<name>I9SCX3_9BACE</name>
<dbReference type="AlphaFoldDB" id="I9SCX3"/>
<dbReference type="EMBL" id="AGXS01000011">
    <property type="protein sequence ID" value="EIY53726.1"/>
    <property type="molecule type" value="Genomic_DNA"/>
</dbReference>
<dbReference type="PATRIC" id="fig|997884.3.peg.905"/>
<evidence type="ECO:0008006" key="4">
    <source>
        <dbReference type="Google" id="ProtNLM"/>
    </source>
</evidence>
<proteinExistence type="predicted"/>